<dbReference type="InterPro" id="IPR001155">
    <property type="entry name" value="OxRdtase_FMN_N"/>
</dbReference>
<gene>
    <name evidence="3" type="ORF">BJX66DRAFT_303158</name>
</gene>
<accession>A0ABR4G6Y7</accession>
<dbReference type="PANTHER" id="PTHR22893:SF91">
    <property type="entry name" value="NADPH DEHYDROGENASE 2-RELATED"/>
    <property type="match status" value="1"/>
</dbReference>
<dbReference type="Proteomes" id="UP001610563">
    <property type="component" value="Unassembled WGS sequence"/>
</dbReference>
<name>A0ABR4G6Y7_9EURO</name>
<comment type="caution">
    <text evidence="3">The sequence shown here is derived from an EMBL/GenBank/DDBJ whole genome shotgun (WGS) entry which is preliminary data.</text>
</comment>
<organism evidence="3 4">
    <name type="scientific">Aspergillus keveii</name>
    <dbReference type="NCBI Taxonomy" id="714993"/>
    <lineage>
        <taxon>Eukaryota</taxon>
        <taxon>Fungi</taxon>
        <taxon>Dikarya</taxon>
        <taxon>Ascomycota</taxon>
        <taxon>Pezizomycotina</taxon>
        <taxon>Eurotiomycetes</taxon>
        <taxon>Eurotiomycetidae</taxon>
        <taxon>Eurotiales</taxon>
        <taxon>Aspergillaceae</taxon>
        <taxon>Aspergillus</taxon>
        <taxon>Aspergillus subgen. Nidulantes</taxon>
    </lineage>
</organism>
<proteinExistence type="predicted"/>
<evidence type="ECO:0000313" key="4">
    <source>
        <dbReference type="Proteomes" id="UP001610563"/>
    </source>
</evidence>
<dbReference type="Gene3D" id="3.20.20.70">
    <property type="entry name" value="Aldolase class I"/>
    <property type="match status" value="1"/>
</dbReference>
<feature type="region of interest" description="Disordered" evidence="1">
    <location>
        <begin position="1"/>
        <end position="26"/>
    </location>
</feature>
<dbReference type="PANTHER" id="PTHR22893">
    <property type="entry name" value="NADH OXIDOREDUCTASE-RELATED"/>
    <property type="match status" value="1"/>
</dbReference>
<reference evidence="3 4" key="1">
    <citation type="submission" date="2024-07" db="EMBL/GenBank/DDBJ databases">
        <title>Section-level genome sequencing and comparative genomics of Aspergillus sections Usti and Cavernicolus.</title>
        <authorList>
            <consortium name="Lawrence Berkeley National Laboratory"/>
            <person name="Nybo J.L."/>
            <person name="Vesth T.C."/>
            <person name="Theobald S."/>
            <person name="Frisvad J.C."/>
            <person name="Larsen T.O."/>
            <person name="Kjaerboelling I."/>
            <person name="Rothschild-Mancinelli K."/>
            <person name="Lyhne E.K."/>
            <person name="Kogle M.E."/>
            <person name="Barry K."/>
            <person name="Clum A."/>
            <person name="Na H."/>
            <person name="Ledsgaard L."/>
            <person name="Lin J."/>
            <person name="Lipzen A."/>
            <person name="Kuo A."/>
            <person name="Riley R."/>
            <person name="Mondo S."/>
            <person name="Labutti K."/>
            <person name="Haridas S."/>
            <person name="Pangalinan J."/>
            <person name="Salamov A.A."/>
            <person name="Simmons B.A."/>
            <person name="Magnuson J.K."/>
            <person name="Chen J."/>
            <person name="Drula E."/>
            <person name="Henrissat B."/>
            <person name="Wiebenga A."/>
            <person name="Lubbers R.J."/>
            <person name="Gomes A.C."/>
            <person name="Makela M.R."/>
            <person name="Stajich J."/>
            <person name="Grigoriev I.V."/>
            <person name="Mortensen U.H."/>
            <person name="De Vries R.P."/>
            <person name="Baker S.E."/>
            <person name="Andersen M.R."/>
        </authorList>
    </citation>
    <scope>NUCLEOTIDE SEQUENCE [LARGE SCALE GENOMIC DNA]</scope>
    <source>
        <strain evidence="3 4">CBS 209.92</strain>
    </source>
</reference>
<dbReference type="InterPro" id="IPR013785">
    <property type="entry name" value="Aldolase_TIM"/>
</dbReference>
<feature type="compositionally biased region" description="Pro residues" evidence="1">
    <location>
        <begin position="16"/>
        <end position="26"/>
    </location>
</feature>
<dbReference type="InterPro" id="IPR045247">
    <property type="entry name" value="Oye-like"/>
</dbReference>
<dbReference type="Pfam" id="PF00724">
    <property type="entry name" value="Oxidored_FMN"/>
    <property type="match status" value="1"/>
</dbReference>
<protein>
    <submittedName>
        <fullName evidence="3">NADH:flavin oxidoreductase NADH oxidase family protein</fullName>
    </submittedName>
</protein>
<feature type="domain" description="NADH:flavin oxidoreductase/NADH oxidase N-terminal" evidence="2">
    <location>
        <begin position="35"/>
        <end position="374"/>
    </location>
</feature>
<dbReference type="EMBL" id="JBFTWV010000041">
    <property type="protein sequence ID" value="KAL2794784.1"/>
    <property type="molecule type" value="Genomic_DNA"/>
</dbReference>
<keyword evidence="4" id="KW-1185">Reference proteome</keyword>
<evidence type="ECO:0000256" key="1">
    <source>
        <dbReference type="SAM" id="MobiDB-lite"/>
    </source>
</evidence>
<dbReference type="CDD" id="cd02933">
    <property type="entry name" value="OYE_like_FMN"/>
    <property type="match status" value="1"/>
</dbReference>
<feature type="compositionally biased region" description="Low complexity" evidence="1">
    <location>
        <begin position="1"/>
        <end position="14"/>
    </location>
</feature>
<evidence type="ECO:0000259" key="2">
    <source>
        <dbReference type="Pfam" id="PF00724"/>
    </source>
</evidence>
<dbReference type="SUPFAM" id="SSF51395">
    <property type="entry name" value="FMN-linked oxidoreductases"/>
    <property type="match status" value="1"/>
</dbReference>
<evidence type="ECO:0000313" key="3">
    <source>
        <dbReference type="EMBL" id="KAL2794784.1"/>
    </source>
</evidence>
<sequence>MATVTTTTTTSTSTNGPPPPKTIQPPPIIPATSRLFKPLQVGKMQLDHRIVFPPLTRNRNADDHTPLPFMVKYYADRASTPGTLVISEATAVSHLEEGQDNTPGFVSERQVAAWKQIIDAVHAKGSYYFQQIWGMGRASFPEFMAKKGLKYRSSSAVPMAGVDAVPEEMTEDEIQEIIQSFVDTARRVIAAGGDGVEIHCAHGYLLDQFLSDAVNKRTDKWGGSTENRARLVLEVVKAVVDAVGADRVALRLSPYAAFQDAEKGDIHGQYLYIINELKKMPAPLAYLSLVEATGDPGALIFGGKSVNQGRTLDFILEAWDNWSPVIVAGGYTPATAGWAVEEHYGKWDTLVAFGRHFLANPDLVFRIRNGIELNKYNRPTFYLAKNEVGYNDYPFSDEYLATHAKP</sequence>